<dbReference type="PROSITE" id="PS50985">
    <property type="entry name" value="GRAS"/>
    <property type="match status" value="1"/>
</dbReference>
<evidence type="ECO:0000256" key="3">
    <source>
        <dbReference type="ARBA" id="ARBA00023163"/>
    </source>
</evidence>
<dbReference type="GO" id="GO:0009610">
    <property type="term" value="P:response to symbiotic fungus"/>
    <property type="evidence" value="ECO:0007669"/>
    <property type="project" value="UniProtKB-ARBA"/>
</dbReference>
<evidence type="ECO:0000256" key="1">
    <source>
        <dbReference type="ARBA" id="ARBA00004123"/>
    </source>
</evidence>
<evidence type="ECO:0000313" key="7">
    <source>
        <dbReference type="EMBL" id="ACI14608.1"/>
    </source>
</evidence>
<keyword evidence="2" id="KW-0805">Transcription regulation</keyword>
<dbReference type="Gene3D" id="3.40.50.720">
    <property type="entry name" value="NAD(P)-binding Rossmann-like Domain"/>
    <property type="match status" value="1"/>
</dbReference>
<protein>
    <submittedName>
        <fullName evidence="7">Mutant GRAS family protein</fullName>
    </submittedName>
</protein>
<dbReference type="InterPro" id="IPR005202">
    <property type="entry name" value="TF_GRAS"/>
</dbReference>
<comment type="similarity">
    <text evidence="5">Belongs to the GRAS family.</text>
</comment>
<comment type="caution">
    <text evidence="5">Lacks conserved residue(s) required for the propagation of feature annotation.</text>
</comment>
<reference evidence="7" key="1">
    <citation type="submission" date="2008-05" db="EMBL/GenBank/DDBJ databases">
        <title>Genetic dissection of Rhizobium Nod factor-induced infection and nodule organogenesis in pea.</title>
        <authorList>
            <person name="Dolgikh E."/>
            <person name="Leppyanen I."/>
            <person name="Tsyganov V."/>
            <person name="Borisov A."/>
            <person name="Ovtsyna A."/>
            <person name="Tikhonovich I."/>
            <person name="Geurts R."/>
        </authorList>
    </citation>
    <scope>NUCLEOTIDE SEQUENCE</scope>
</reference>
<dbReference type="AlphaFoldDB" id="B9UKJ5"/>
<keyword evidence="4" id="KW-0539">Nucleus</keyword>
<comment type="subcellular location">
    <subcellularLocation>
        <location evidence="1">Nucleus</location>
    </subcellularLocation>
</comment>
<evidence type="ECO:0000256" key="6">
    <source>
        <dbReference type="SAM" id="MobiDB-lite"/>
    </source>
</evidence>
<evidence type="ECO:0000256" key="4">
    <source>
        <dbReference type="ARBA" id="ARBA00023242"/>
    </source>
</evidence>
<gene>
    <name evidence="7" type="primary">Sym7</name>
</gene>
<organism evidence="7">
    <name type="scientific">Pisum sativum</name>
    <name type="common">Garden pea</name>
    <name type="synonym">Lathyrus oleraceus</name>
    <dbReference type="NCBI Taxonomy" id="3888"/>
    <lineage>
        <taxon>Eukaryota</taxon>
        <taxon>Viridiplantae</taxon>
        <taxon>Streptophyta</taxon>
        <taxon>Embryophyta</taxon>
        <taxon>Tracheophyta</taxon>
        <taxon>Spermatophyta</taxon>
        <taxon>Magnoliopsida</taxon>
        <taxon>eudicotyledons</taxon>
        <taxon>Gunneridae</taxon>
        <taxon>Pentapetalae</taxon>
        <taxon>rosids</taxon>
        <taxon>fabids</taxon>
        <taxon>Fabales</taxon>
        <taxon>Fabaceae</taxon>
        <taxon>Papilionoideae</taxon>
        <taxon>50 kb inversion clade</taxon>
        <taxon>NPAAA clade</taxon>
        <taxon>Hologalegina</taxon>
        <taxon>IRL clade</taxon>
        <taxon>Fabeae</taxon>
        <taxon>Lathyrus</taxon>
    </lineage>
</organism>
<proteinExistence type="inferred from homology"/>
<feature type="region of interest" description="Disordered" evidence="6">
    <location>
        <begin position="73"/>
        <end position="106"/>
    </location>
</feature>
<accession>B9UKJ5</accession>
<dbReference type="GO" id="GO:0005634">
    <property type="term" value="C:nucleus"/>
    <property type="evidence" value="ECO:0007669"/>
    <property type="project" value="UniProtKB-SubCell"/>
</dbReference>
<feature type="compositionally biased region" description="Low complexity" evidence="6">
    <location>
        <begin position="93"/>
        <end position="104"/>
    </location>
</feature>
<dbReference type="Pfam" id="PF03514">
    <property type="entry name" value="GRAS"/>
    <property type="match status" value="1"/>
</dbReference>
<name>B9UKJ5_PEA</name>
<evidence type="ECO:0000256" key="5">
    <source>
        <dbReference type="PROSITE-ProRule" id="PRU01191"/>
    </source>
</evidence>
<evidence type="ECO:0000256" key="2">
    <source>
        <dbReference type="ARBA" id="ARBA00023015"/>
    </source>
</evidence>
<dbReference type="EMBL" id="EU736108">
    <property type="protein sequence ID" value="ACI14608.1"/>
    <property type="molecule type" value="Genomic_DNA"/>
</dbReference>
<reference evidence="7" key="2">
    <citation type="journal article" date="2011" name="Plant Biol.">
        <title>Genetic dissection of Rhizobium-induced infection and nodule organogenesis in pea based on ENOD12A and ENOD5 expression analysis.</title>
        <authorList>
            <person name="Dolgikh E.A."/>
            <person name="Leppyanen I.V."/>
            <person name="Osipova M.A."/>
            <person name="Savelyeva N.V."/>
            <person name="Borisov A.Y."/>
            <person name="Tsyganov V.E."/>
            <person name="Geurts R."/>
            <person name="Tikhonovich I.A."/>
        </authorList>
    </citation>
    <scope>NUCLEOTIDE SEQUENCE</scope>
</reference>
<keyword evidence="3" id="KW-0804">Transcription</keyword>
<sequence>MEMDMDMDAIHHLDFSGHSSTLTNTPTSDDGYGCNWNHWSPIVNWDTFTGAPDDFHHLMDTIIDDRTTVLDQLSPTTTTTTTTTTEEEEETETTTTTTTTETVGVGDGDDLKGLKLVHLLMAGAEALTGSTKSRDLARVILVRLKELVSQHANGSNMERLAAYFTEALQGLLEGAGGAHSNNNKHYLTTNGPHDNQNDTLAAF</sequence>
<feature type="region of interest" description="Disordered" evidence="6">
    <location>
        <begin position="183"/>
        <end position="203"/>
    </location>
</feature>